<dbReference type="PaxDb" id="6945-B7PEA6"/>
<evidence type="ECO:0000313" key="2">
    <source>
        <dbReference type="EnsemblMetazoa" id="ISCW004088-PA"/>
    </source>
</evidence>
<dbReference type="InterPro" id="IPR036291">
    <property type="entry name" value="NAD(P)-bd_dom_sf"/>
</dbReference>
<dbReference type="PANTHER" id="PTHR43313:SF36">
    <property type="entry name" value="D-BETA-HYDROXYBUTYRATE DEHYDROGENASE, MITOCHONDRIAL"/>
    <property type="match status" value="1"/>
</dbReference>
<keyword evidence="1" id="KW-0560">Oxidoreductase</keyword>
<name>B7PEA6_IXOSC</name>
<keyword evidence="3" id="KW-1185">Reference proteome</keyword>
<gene>
    <name evidence="1" type="ORF">IscW_ISCW004088</name>
</gene>
<evidence type="ECO:0000313" key="1">
    <source>
        <dbReference type="EMBL" id="EEC04928.1"/>
    </source>
</evidence>
<sequence length="62" mass="6545">MVANAGVPNTGPAEWQSMARIRSVFDVNVFGVVLVGKRFLPLLEDSGGRLVIVSSGFGKVTP</sequence>
<dbReference type="HOGENOM" id="CLU_2906572_0_0_1"/>
<dbReference type="Pfam" id="PF00106">
    <property type="entry name" value="adh_short"/>
    <property type="match status" value="1"/>
</dbReference>
<dbReference type="EC" id="1.1.1.105" evidence="1"/>
<reference evidence="1 3" key="1">
    <citation type="submission" date="2008-03" db="EMBL/GenBank/DDBJ databases">
        <title>Annotation of Ixodes scapularis.</title>
        <authorList>
            <consortium name="Ixodes scapularis Genome Project Consortium"/>
            <person name="Caler E."/>
            <person name="Hannick L.I."/>
            <person name="Bidwell S."/>
            <person name="Joardar V."/>
            <person name="Thiagarajan M."/>
            <person name="Amedeo P."/>
            <person name="Galinsky K.J."/>
            <person name="Schobel S."/>
            <person name="Inman J."/>
            <person name="Hostetler J."/>
            <person name="Miller J."/>
            <person name="Hammond M."/>
            <person name="Megy K."/>
            <person name="Lawson D."/>
            <person name="Kodira C."/>
            <person name="Sutton G."/>
            <person name="Meyer J."/>
            <person name="Hill C.A."/>
            <person name="Birren B."/>
            <person name="Nene V."/>
            <person name="Collins F."/>
            <person name="Alarcon-Chaidez F."/>
            <person name="Wikel S."/>
            <person name="Strausberg R."/>
        </authorList>
    </citation>
    <scope>NUCLEOTIDE SEQUENCE [LARGE SCALE GENOMIC DNA]</scope>
    <source>
        <strain evidence="3">Wikel</strain>
        <strain evidence="1">Wikel colony</strain>
    </source>
</reference>
<organism>
    <name type="scientific">Ixodes scapularis</name>
    <name type="common">Black-legged tick</name>
    <name type="synonym">Deer tick</name>
    <dbReference type="NCBI Taxonomy" id="6945"/>
    <lineage>
        <taxon>Eukaryota</taxon>
        <taxon>Metazoa</taxon>
        <taxon>Ecdysozoa</taxon>
        <taxon>Arthropoda</taxon>
        <taxon>Chelicerata</taxon>
        <taxon>Arachnida</taxon>
        <taxon>Acari</taxon>
        <taxon>Parasitiformes</taxon>
        <taxon>Ixodida</taxon>
        <taxon>Ixodoidea</taxon>
        <taxon>Ixodidae</taxon>
        <taxon>Ixodinae</taxon>
        <taxon>Ixodes</taxon>
    </lineage>
</organism>
<dbReference type="SUPFAM" id="SSF51735">
    <property type="entry name" value="NAD(P)-binding Rossmann-fold domains"/>
    <property type="match status" value="1"/>
</dbReference>
<dbReference type="EMBL" id="ABJB010539025">
    <property type="status" value="NOT_ANNOTATED_CDS"/>
    <property type="molecule type" value="Genomic_DNA"/>
</dbReference>
<accession>B7PEA6</accession>
<protein>
    <submittedName>
        <fullName evidence="1 2">Retinol dehydrogenase, putative</fullName>
        <ecNumber evidence="1">1.1.1.105</ecNumber>
    </submittedName>
</protein>
<proteinExistence type="predicted"/>
<evidence type="ECO:0000313" key="3">
    <source>
        <dbReference type="Proteomes" id="UP000001555"/>
    </source>
</evidence>
<dbReference type="Proteomes" id="UP000001555">
    <property type="component" value="Unassembled WGS sequence"/>
</dbReference>
<dbReference type="PANTHER" id="PTHR43313">
    <property type="entry name" value="SHORT-CHAIN DEHYDROGENASE/REDUCTASE FAMILY 9C"/>
    <property type="match status" value="1"/>
</dbReference>
<dbReference type="InterPro" id="IPR002347">
    <property type="entry name" value="SDR_fam"/>
</dbReference>
<dbReference type="VEuPathDB" id="VectorBase:ISCI004088"/>
<dbReference type="EnsemblMetazoa" id="ISCW004088-RA">
    <property type="protein sequence ID" value="ISCW004088-PA"/>
    <property type="gene ID" value="ISCW004088"/>
</dbReference>
<dbReference type="VEuPathDB" id="VectorBase:ISCW004088"/>
<dbReference type="AlphaFoldDB" id="B7PEA6"/>
<dbReference type="EMBL" id="DS694634">
    <property type="protein sequence ID" value="EEC04928.1"/>
    <property type="molecule type" value="Genomic_DNA"/>
</dbReference>
<dbReference type="Gene3D" id="3.40.50.720">
    <property type="entry name" value="NAD(P)-binding Rossmann-like Domain"/>
    <property type="match status" value="1"/>
</dbReference>
<dbReference type="GO" id="GO:0004745">
    <property type="term" value="F:all-trans-retinol dehydrogenase (NAD+) activity"/>
    <property type="evidence" value="ECO:0007669"/>
    <property type="project" value="UniProtKB-EC"/>
</dbReference>
<reference evidence="2" key="2">
    <citation type="submission" date="2020-05" db="UniProtKB">
        <authorList>
            <consortium name="EnsemblMetazoa"/>
        </authorList>
    </citation>
    <scope>IDENTIFICATION</scope>
    <source>
        <strain evidence="2">wikel</strain>
    </source>
</reference>
<dbReference type="InParanoid" id="B7PEA6"/>